<accession>A0A0K8P802</accession>
<dbReference type="STRING" id="1547922.ISF6_5310"/>
<dbReference type="SUPFAM" id="SSF54631">
    <property type="entry name" value="CBS-domain pair"/>
    <property type="match status" value="1"/>
</dbReference>
<dbReference type="InterPro" id="IPR051257">
    <property type="entry name" value="Diverse_CBS-Domain"/>
</dbReference>
<keyword evidence="1 2" id="KW-0129">CBS domain</keyword>
<dbReference type="RefSeq" id="WP_054022601.1">
    <property type="nucleotide sequence ID" value="NZ_BBYR01000085.1"/>
</dbReference>
<dbReference type="InterPro" id="IPR000644">
    <property type="entry name" value="CBS_dom"/>
</dbReference>
<dbReference type="AlphaFoldDB" id="A0A0K8P802"/>
<feature type="domain" description="CBS" evidence="4">
    <location>
        <begin position="8"/>
        <end position="64"/>
    </location>
</feature>
<dbReference type="Proteomes" id="UP000037660">
    <property type="component" value="Unassembled WGS sequence"/>
</dbReference>
<proteinExistence type="predicted"/>
<evidence type="ECO:0000256" key="2">
    <source>
        <dbReference type="PROSITE-ProRule" id="PRU00703"/>
    </source>
</evidence>
<evidence type="ECO:0000259" key="4">
    <source>
        <dbReference type="PROSITE" id="PS51371"/>
    </source>
</evidence>
<evidence type="ECO:0000256" key="3">
    <source>
        <dbReference type="SAM" id="MobiDB-lite"/>
    </source>
</evidence>
<dbReference type="CDD" id="cd04622">
    <property type="entry name" value="CBS_pair_HRP1_like"/>
    <property type="match status" value="1"/>
</dbReference>
<feature type="region of interest" description="Disordered" evidence="3">
    <location>
        <begin position="130"/>
        <end position="149"/>
    </location>
</feature>
<organism evidence="5 6">
    <name type="scientific">Piscinibacter sakaiensis</name>
    <name type="common">Ideonella sakaiensis</name>
    <dbReference type="NCBI Taxonomy" id="1547922"/>
    <lineage>
        <taxon>Bacteria</taxon>
        <taxon>Pseudomonadati</taxon>
        <taxon>Pseudomonadota</taxon>
        <taxon>Betaproteobacteria</taxon>
        <taxon>Burkholderiales</taxon>
        <taxon>Sphaerotilaceae</taxon>
        <taxon>Piscinibacter</taxon>
    </lineage>
</organism>
<sequence>MPRIAEIMTTEVCTIQPQDSLRTAAQRMKEQDIGALPVCDGEKLLGMLTDRDLAIRGIGEGLAPDQACVSDVMSPDIAFVTADEGCDEVLQRMGREQLRRLPVIDAERRLVGIVSLGDLATRQDGHVDAALRGVSSPGSGAATGHPGGA</sequence>
<dbReference type="InterPro" id="IPR046342">
    <property type="entry name" value="CBS_dom_sf"/>
</dbReference>
<dbReference type="Gene3D" id="3.10.580.10">
    <property type="entry name" value="CBS-domain"/>
    <property type="match status" value="1"/>
</dbReference>
<reference evidence="5 6" key="2">
    <citation type="journal article" date="2016" name="Science">
        <title>A bacterium that degrades and assimilates poly(ethylene terephthalate).</title>
        <authorList>
            <person name="Yoshida S."/>
            <person name="Hiraga K."/>
            <person name="Takehana T."/>
            <person name="Taniguchi I."/>
            <person name="Yamaji H."/>
            <person name="Maeda Y."/>
            <person name="Toyohara K."/>
            <person name="Miyamoto K."/>
            <person name="Kimura Y."/>
            <person name="Oda K."/>
        </authorList>
    </citation>
    <scope>NUCLEOTIDE SEQUENCE [LARGE SCALE GENOMIC DNA]</scope>
    <source>
        <strain evidence="6">NBRC 110686 / TISTR 2288 / 201-F6</strain>
    </source>
</reference>
<keyword evidence="6" id="KW-1185">Reference proteome</keyword>
<name>A0A0K8P802_PISS1</name>
<dbReference type="PANTHER" id="PTHR43080:SF2">
    <property type="entry name" value="CBS DOMAIN-CONTAINING PROTEIN"/>
    <property type="match status" value="1"/>
</dbReference>
<feature type="domain" description="CBS" evidence="4">
    <location>
        <begin position="73"/>
        <end position="129"/>
    </location>
</feature>
<dbReference type="PROSITE" id="PS51371">
    <property type="entry name" value="CBS"/>
    <property type="match status" value="2"/>
</dbReference>
<evidence type="ECO:0000313" key="5">
    <source>
        <dbReference type="EMBL" id="GAP38757.1"/>
    </source>
</evidence>
<evidence type="ECO:0000313" key="6">
    <source>
        <dbReference type="Proteomes" id="UP000037660"/>
    </source>
</evidence>
<protein>
    <submittedName>
        <fullName evidence="5">CBS domain protein</fullName>
    </submittedName>
</protein>
<dbReference type="OrthoDB" id="9794094at2"/>
<dbReference type="Pfam" id="PF00571">
    <property type="entry name" value="CBS"/>
    <property type="match status" value="2"/>
</dbReference>
<reference evidence="6" key="1">
    <citation type="submission" date="2015-07" db="EMBL/GenBank/DDBJ databases">
        <title>Discovery of a poly(ethylene terephthalate assimilation.</title>
        <authorList>
            <person name="Yoshida S."/>
            <person name="Hiraga K."/>
            <person name="Takehana T."/>
            <person name="Taniguchi I."/>
            <person name="Yamaji H."/>
            <person name="Maeda Y."/>
            <person name="Toyohara K."/>
            <person name="Miyamoto K."/>
            <person name="Kimura Y."/>
            <person name="Oda K."/>
        </authorList>
    </citation>
    <scope>NUCLEOTIDE SEQUENCE [LARGE SCALE GENOMIC DNA]</scope>
    <source>
        <strain evidence="6">NBRC 110686 / TISTR 2288 / 201-F6</strain>
    </source>
</reference>
<dbReference type="EMBL" id="BBYR01000085">
    <property type="protein sequence ID" value="GAP38757.1"/>
    <property type="molecule type" value="Genomic_DNA"/>
</dbReference>
<dbReference type="PANTHER" id="PTHR43080">
    <property type="entry name" value="CBS DOMAIN-CONTAINING PROTEIN CBSX3, MITOCHONDRIAL"/>
    <property type="match status" value="1"/>
</dbReference>
<gene>
    <name evidence="5" type="ORF">ISF6_5310</name>
</gene>
<dbReference type="SMART" id="SM00116">
    <property type="entry name" value="CBS"/>
    <property type="match status" value="2"/>
</dbReference>
<comment type="caution">
    <text evidence="5">The sequence shown here is derived from an EMBL/GenBank/DDBJ whole genome shotgun (WGS) entry which is preliminary data.</text>
</comment>
<evidence type="ECO:0000256" key="1">
    <source>
        <dbReference type="ARBA" id="ARBA00023122"/>
    </source>
</evidence>